<feature type="transmembrane region" description="Helical" evidence="1">
    <location>
        <begin position="80"/>
        <end position="99"/>
    </location>
</feature>
<name>A0ABN9N8Z0_9MYCO</name>
<evidence type="ECO:0000256" key="1">
    <source>
        <dbReference type="SAM" id="Phobius"/>
    </source>
</evidence>
<keyword evidence="3" id="KW-1185">Reference proteome</keyword>
<sequence length="144" mass="15348">MREIIEVIALVLAGPLAGVEFAVAAFTHPVLGRLPDGAFAQARSDDARVLGKAMPFWYVATLVALIAAAVLSGGDWLETTAAALMAIVVLITVTLMVPINNRIGRWVGAADVSRDEARRWDRLHAVRVALLFAVFGLLVFQVGG</sequence>
<dbReference type="InterPro" id="IPR013901">
    <property type="entry name" value="Anthrone_oxy"/>
</dbReference>
<protein>
    <submittedName>
        <fullName evidence="2">DUF1772 domain-containing protein</fullName>
    </submittedName>
</protein>
<proteinExistence type="predicted"/>
<organism evidence="2 3">
    <name type="scientific">[Mycobacterium] burgundiense</name>
    <dbReference type="NCBI Taxonomy" id="3064286"/>
    <lineage>
        <taxon>Bacteria</taxon>
        <taxon>Bacillati</taxon>
        <taxon>Actinomycetota</taxon>
        <taxon>Actinomycetes</taxon>
        <taxon>Mycobacteriales</taxon>
        <taxon>Mycobacteriaceae</taxon>
        <taxon>Mycolicibacterium</taxon>
    </lineage>
</organism>
<keyword evidence="1" id="KW-0472">Membrane</keyword>
<dbReference type="RefSeq" id="WP_308482338.1">
    <property type="nucleotide sequence ID" value="NZ_OY726397.1"/>
</dbReference>
<evidence type="ECO:0000313" key="2">
    <source>
        <dbReference type="EMBL" id="CAJ1502457.1"/>
    </source>
</evidence>
<dbReference type="Pfam" id="PF08592">
    <property type="entry name" value="Anthrone_oxy"/>
    <property type="match status" value="1"/>
</dbReference>
<reference evidence="2 3" key="1">
    <citation type="submission" date="2023-08" db="EMBL/GenBank/DDBJ databases">
        <authorList>
            <person name="Folkvardsen B D."/>
            <person name="Norman A."/>
        </authorList>
    </citation>
    <scope>NUCLEOTIDE SEQUENCE [LARGE SCALE GENOMIC DNA]</scope>
    <source>
        <strain evidence="2 3">Mu0053</strain>
    </source>
</reference>
<dbReference type="EMBL" id="OY726397">
    <property type="protein sequence ID" value="CAJ1502457.1"/>
    <property type="molecule type" value="Genomic_DNA"/>
</dbReference>
<keyword evidence="1" id="KW-0812">Transmembrane</keyword>
<dbReference type="Proteomes" id="UP001190465">
    <property type="component" value="Chromosome"/>
</dbReference>
<keyword evidence="1" id="KW-1133">Transmembrane helix</keyword>
<evidence type="ECO:0000313" key="3">
    <source>
        <dbReference type="Proteomes" id="UP001190465"/>
    </source>
</evidence>
<accession>A0ABN9N8Z0</accession>
<gene>
    <name evidence="2" type="ORF">MU0053_002187</name>
</gene>
<feature type="transmembrane region" description="Helical" evidence="1">
    <location>
        <begin position="56"/>
        <end position="74"/>
    </location>
</feature>
<feature type="transmembrane region" description="Helical" evidence="1">
    <location>
        <begin position="124"/>
        <end position="143"/>
    </location>
</feature>